<dbReference type="EMBL" id="ONZQ02000007">
    <property type="protein sequence ID" value="SPO02883.1"/>
    <property type="molecule type" value="Genomic_DNA"/>
</dbReference>
<feature type="region of interest" description="Disordered" evidence="1">
    <location>
        <begin position="1"/>
        <end position="44"/>
    </location>
</feature>
<dbReference type="AlphaFoldDB" id="A0AAE8N032"/>
<proteinExistence type="predicted"/>
<evidence type="ECO:0000256" key="1">
    <source>
        <dbReference type="SAM" id="MobiDB-lite"/>
    </source>
</evidence>
<evidence type="ECO:0000259" key="2">
    <source>
        <dbReference type="PROSITE" id="PS50181"/>
    </source>
</evidence>
<dbReference type="InterPro" id="IPR001810">
    <property type="entry name" value="F-box_dom"/>
</dbReference>
<dbReference type="Proteomes" id="UP001187682">
    <property type="component" value="Unassembled WGS sequence"/>
</dbReference>
<keyword evidence="4" id="KW-1185">Reference proteome</keyword>
<gene>
    <name evidence="3" type="ORF">DNG_05561</name>
</gene>
<reference evidence="3" key="1">
    <citation type="submission" date="2018-03" db="EMBL/GenBank/DDBJ databases">
        <authorList>
            <person name="Guldener U."/>
        </authorList>
    </citation>
    <scope>NUCLEOTIDE SEQUENCE</scope>
</reference>
<evidence type="ECO:0000313" key="4">
    <source>
        <dbReference type="Proteomes" id="UP001187682"/>
    </source>
</evidence>
<name>A0AAE8N032_9PEZI</name>
<evidence type="ECO:0000313" key="3">
    <source>
        <dbReference type="EMBL" id="SPO02883.1"/>
    </source>
</evidence>
<protein>
    <recommendedName>
        <fullName evidence="2">F-box domain-containing protein</fullName>
    </recommendedName>
</protein>
<dbReference type="PROSITE" id="PS50181">
    <property type="entry name" value="FBOX"/>
    <property type="match status" value="1"/>
</dbReference>
<comment type="caution">
    <text evidence="3">The sequence shown here is derived from an EMBL/GenBank/DDBJ whole genome shotgun (WGS) entry which is preliminary data.</text>
</comment>
<sequence>MLHPKTPRRRVIRDPDAISHDNPNGHLRALRPSNPPSSPTTHAIDPLAAAMDHNLHKSLLCRLPEELILEIMEHLDATSIFCLRRASRVFLRLFGSSAFAHMYDRGRFFGAATPWTAQRLPRGQAWLSVSSLLRRDAYCDDCNAAHPRALGSEIQYMHCSACEADHPATLFSLAQRRTVRTKDMLRRSGFVPRVSCHHPSHVPAHHHKSPGLERTTSVYPTLDAGPDSGQAVLSHTAHMDLARHGHDVLTAEDFRARIRELREGPAGSIVPEYAPGIVPEMRCFDPGRCGCLLYPGLAPREGGACEPHEVSRKLFSRVAGGADDDGDNNNIVRIRFETCELGGRCLKVTHSRTIHLRTRIGPLELELGLGPERVRGARCDRRWQLDRALDAVSGRVSYNLFSALDPDSFGVALDREFYGVTWCDSPGCANNRRYLRERAVRGQRLNAACAHGCEQKKVRRRPRRRGAVPVPVPGKEEGAFALTKPALWVDVEWRPGRVPQPAITQPPQCVVL</sequence>
<accession>A0AAE8N032</accession>
<dbReference type="CDD" id="cd09917">
    <property type="entry name" value="F-box_SF"/>
    <property type="match status" value="1"/>
</dbReference>
<dbReference type="SUPFAM" id="SSF81383">
    <property type="entry name" value="F-box domain"/>
    <property type="match status" value="1"/>
</dbReference>
<dbReference type="InterPro" id="IPR036047">
    <property type="entry name" value="F-box-like_dom_sf"/>
</dbReference>
<dbReference type="Pfam" id="PF00646">
    <property type="entry name" value="F-box"/>
    <property type="match status" value="1"/>
</dbReference>
<organism evidence="3 4">
    <name type="scientific">Cephalotrichum gorgonifer</name>
    <dbReference type="NCBI Taxonomy" id="2041049"/>
    <lineage>
        <taxon>Eukaryota</taxon>
        <taxon>Fungi</taxon>
        <taxon>Dikarya</taxon>
        <taxon>Ascomycota</taxon>
        <taxon>Pezizomycotina</taxon>
        <taxon>Sordariomycetes</taxon>
        <taxon>Hypocreomycetidae</taxon>
        <taxon>Microascales</taxon>
        <taxon>Microascaceae</taxon>
        <taxon>Cephalotrichum</taxon>
    </lineage>
</organism>
<feature type="domain" description="F-box" evidence="2">
    <location>
        <begin position="57"/>
        <end position="106"/>
    </location>
</feature>
<feature type="compositionally biased region" description="Basic residues" evidence="1">
    <location>
        <begin position="1"/>
        <end position="11"/>
    </location>
</feature>